<reference evidence="4" key="1">
    <citation type="journal article" date="2020" name="MBio">
        <title>Horizontal gene transfer to a defensive symbiont with a reduced genome amongst a multipartite beetle microbiome.</title>
        <authorList>
            <person name="Waterworth S.C."/>
            <person name="Florez L.V."/>
            <person name="Rees E.R."/>
            <person name="Hertweck C."/>
            <person name="Kaltenpoth M."/>
            <person name="Kwan J.C."/>
        </authorList>
    </citation>
    <scope>NUCLEOTIDE SEQUENCE [LARGE SCALE GENOMIC DNA]</scope>
</reference>
<dbReference type="Proteomes" id="UP000462435">
    <property type="component" value="Unassembled WGS sequence"/>
</dbReference>
<dbReference type="PANTHER" id="PTHR10672">
    <property type="entry name" value="ADDUCIN"/>
    <property type="match status" value="1"/>
</dbReference>
<dbReference type="EMBL" id="WNDX01000032">
    <property type="protein sequence ID" value="KAF1045329.1"/>
    <property type="molecule type" value="Genomic_DNA"/>
</dbReference>
<dbReference type="Gene3D" id="3.40.225.10">
    <property type="entry name" value="Class II aldolase/adducin N-terminal domain"/>
    <property type="match status" value="1"/>
</dbReference>
<dbReference type="InterPro" id="IPR036409">
    <property type="entry name" value="Aldolase_II/adducin_N_sf"/>
</dbReference>
<feature type="domain" description="Class II aldolase/adducin N-terminal" evidence="2">
    <location>
        <begin position="31"/>
        <end position="216"/>
    </location>
</feature>
<dbReference type="PANTHER" id="PTHR10672:SF3">
    <property type="entry name" value="PROTEIN HU-LI TAI SHAO"/>
    <property type="match status" value="1"/>
</dbReference>
<dbReference type="InterPro" id="IPR001303">
    <property type="entry name" value="Aldolase_II/adducin_N"/>
</dbReference>
<dbReference type="GO" id="GO:0051015">
    <property type="term" value="F:actin filament binding"/>
    <property type="evidence" value="ECO:0007669"/>
    <property type="project" value="TreeGrafter"/>
</dbReference>
<evidence type="ECO:0000256" key="1">
    <source>
        <dbReference type="ARBA" id="ARBA00037961"/>
    </source>
</evidence>
<dbReference type="SUPFAM" id="SSF53639">
    <property type="entry name" value="AraD/HMP-PK domain-like"/>
    <property type="match status" value="1"/>
</dbReference>
<dbReference type="SMART" id="SM01007">
    <property type="entry name" value="Aldolase_II"/>
    <property type="match status" value="1"/>
</dbReference>
<dbReference type="GO" id="GO:0005856">
    <property type="term" value="C:cytoskeleton"/>
    <property type="evidence" value="ECO:0007669"/>
    <property type="project" value="TreeGrafter"/>
</dbReference>
<gene>
    <name evidence="3" type="primary">novR_2</name>
    <name evidence="3" type="ORF">GAK35_01427</name>
</gene>
<dbReference type="NCBIfam" id="NF005451">
    <property type="entry name" value="PRK07044.1"/>
    <property type="match status" value="1"/>
</dbReference>
<proteinExistence type="inferred from homology"/>
<evidence type="ECO:0000313" key="3">
    <source>
        <dbReference type="EMBL" id="KAF1045329.1"/>
    </source>
</evidence>
<protein>
    <submittedName>
        <fullName evidence="3">Decarboxylase NovR</fullName>
    </submittedName>
</protein>
<dbReference type="InterPro" id="IPR051017">
    <property type="entry name" value="Aldolase-II_Adducin_sf"/>
</dbReference>
<organism evidence="3 4">
    <name type="scientific">Herbaspirillum frisingense</name>
    <dbReference type="NCBI Taxonomy" id="92645"/>
    <lineage>
        <taxon>Bacteria</taxon>
        <taxon>Pseudomonadati</taxon>
        <taxon>Pseudomonadota</taxon>
        <taxon>Betaproteobacteria</taxon>
        <taxon>Burkholderiales</taxon>
        <taxon>Oxalobacteraceae</taxon>
        <taxon>Herbaspirillum</taxon>
    </lineage>
</organism>
<evidence type="ECO:0000259" key="2">
    <source>
        <dbReference type="SMART" id="SM01007"/>
    </source>
</evidence>
<evidence type="ECO:0000313" key="4">
    <source>
        <dbReference type="Proteomes" id="UP000462435"/>
    </source>
</evidence>
<comment type="caution">
    <text evidence="3">The sequence shown here is derived from an EMBL/GenBank/DDBJ whole genome shotgun (WGS) entry which is preliminary data.</text>
</comment>
<sequence>MDALRDSGTEDAAARALGLDGAGDAEWRARCELAALYRLLAHFRMTDLIDTHISARVPGQADQFLINRYGVLFHEMRASDLVKVDDEGRALHTGVGAPPAQRVNKAGFTIHSAVHKARPDLHCVIHTHTTAGIAVAAQKGGLLPISQHAMKFYGKLGYHDYEGIALDLEERARLVAALGTHKAMILRNHGLLAAGVTVADAFHEIYFLERACQAQVAALAGGQELNLPSEAVRRRTAGQFGNDNASGIIDLAWQAALRLLEGDGYRS</sequence>
<dbReference type="AlphaFoldDB" id="A0A7V8FYA5"/>
<name>A0A7V8FYA5_9BURK</name>
<comment type="similarity">
    <text evidence="1">Belongs to the aldolase class II family.</text>
</comment>
<dbReference type="Pfam" id="PF00596">
    <property type="entry name" value="Aldolase_II"/>
    <property type="match status" value="1"/>
</dbReference>
<accession>A0A7V8FYA5</accession>